<proteinExistence type="predicted"/>
<evidence type="ECO:0008006" key="3">
    <source>
        <dbReference type="Google" id="ProtNLM"/>
    </source>
</evidence>
<dbReference type="AlphaFoldDB" id="A0A2R4VSW1"/>
<evidence type="ECO:0000313" key="1">
    <source>
        <dbReference type="EMBL" id="AWB07491.1"/>
    </source>
</evidence>
<keyword evidence="2" id="KW-1185">Reference proteome</keyword>
<sequence length="81" mass="8805">MFQYATGWLGWSRSEALDAPFPDIQLALDGKVDFLAATTPGAKRQKRKPKDTAELKERARAVFGLKRPAPDMGMGKGRGAG</sequence>
<name>A0A2R4VSW1_9PROT</name>
<dbReference type="KEGG" id="ahu:A6A40_20925"/>
<accession>A0A2R4VSW1</accession>
<evidence type="ECO:0000313" key="2">
    <source>
        <dbReference type="Proteomes" id="UP000077405"/>
    </source>
</evidence>
<gene>
    <name evidence="1" type="ORF">A6A40_20925</name>
</gene>
<dbReference type="OrthoDB" id="7306418at2"/>
<keyword evidence="1" id="KW-0614">Plasmid</keyword>
<geneLocation type="plasmid" evidence="1 2">
    <name>pYZ2</name>
</geneLocation>
<protein>
    <recommendedName>
        <fullName evidence="3">Phage tail assembly chaperone</fullName>
    </recommendedName>
</protein>
<dbReference type="RefSeq" id="WP_108547777.1">
    <property type="nucleotide sequence ID" value="NZ_CP028903.1"/>
</dbReference>
<dbReference type="Proteomes" id="UP000077405">
    <property type="component" value="Plasmid pYZ2"/>
</dbReference>
<reference evidence="1 2" key="1">
    <citation type="submission" date="2018-04" db="EMBL/GenBank/DDBJ databases">
        <title>Complete genome sequence of the nitrogen-fixing bacterium Azospirillum humicireducens type strain SgZ-5.</title>
        <authorList>
            <person name="Yu Z."/>
        </authorList>
    </citation>
    <scope>NUCLEOTIDE SEQUENCE [LARGE SCALE GENOMIC DNA]</scope>
    <source>
        <strain evidence="1 2">SgZ-5</strain>
        <plasmid evidence="1 2">pYZ2</plasmid>
    </source>
</reference>
<organism evidence="1 2">
    <name type="scientific">Azospirillum humicireducens</name>
    <dbReference type="NCBI Taxonomy" id="1226968"/>
    <lineage>
        <taxon>Bacteria</taxon>
        <taxon>Pseudomonadati</taxon>
        <taxon>Pseudomonadota</taxon>
        <taxon>Alphaproteobacteria</taxon>
        <taxon>Rhodospirillales</taxon>
        <taxon>Azospirillaceae</taxon>
        <taxon>Azospirillum</taxon>
    </lineage>
</organism>
<dbReference type="EMBL" id="CP028903">
    <property type="protein sequence ID" value="AWB07491.1"/>
    <property type="molecule type" value="Genomic_DNA"/>
</dbReference>